<accession>A0A1J4KKF6</accession>
<sequence length="251" mass="28618">MFGNRRRKINADQAPRDQFGRKTFHGAFKGGFSSGNQNTVADEHGFVSQPFFSSKDRKAPKIPQQKLEDFMDDEDFDDFGRSQITIAQPKNYSTPSGSFSAFTEDEVNILYAFGYDSSDLNGSFPAPEFSHESEPSGNVPGGDDWITIKPPEFDHYSMPELPENYKFEIVKLPILEGRSNTGSEVPQLEEFNLATMFHLEGERELARETFGAPEKRVTVRWEPHKLLKKRFVMDVSGKAATDQNFRRRRDD</sequence>
<feature type="domain" description="G patch" evidence="2">
    <location>
        <begin position="12"/>
        <end position="83"/>
    </location>
</feature>
<evidence type="ECO:0000259" key="2">
    <source>
        <dbReference type="Pfam" id="PF07713"/>
    </source>
</evidence>
<dbReference type="Pfam" id="PF07713">
    <property type="entry name" value="DUF1604"/>
    <property type="match status" value="1"/>
</dbReference>
<dbReference type="PANTHER" id="PTHR13384">
    <property type="entry name" value="G PATCH DOMAIN-CONTAINING PROTEIN 1"/>
    <property type="match status" value="1"/>
</dbReference>
<dbReference type="PANTHER" id="PTHR13384:SF19">
    <property type="entry name" value="G PATCH DOMAIN-CONTAINING PROTEIN 1"/>
    <property type="match status" value="1"/>
</dbReference>
<keyword evidence="4" id="KW-1185">Reference proteome</keyword>
<feature type="region of interest" description="Disordered" evidence="1">
    <location>
        <begin position="124"/>
        <end position="146"/>
    </location>
</feature>
<organism evidence="3 4">
    <name type="scientific">Tritrichomonas foetus</name>
    <dbReference type="NCBI Taxonomy" id="1144522"/>
    <lineage>
        <taxon>Eukaryota</taxon>
        <taxon>Metamonada</taxon>
        <taxon>Parabasalia</taxon>
        <taxon>Tritrichomonadida</taxon>
        <taxon>Tritrichomonadidae</taxon>
        <taxon>Tritrichomonas</taxon>
    </lineage>
</organism>
<dbReference type="RefSeq" id="XP_068363452.1">
    <property type="nucleotide sequence ID" value="XM_068501402.1"/>
</dbReference>
<feature type="region of interest" description="Disordered" evidence="1">
    <location>
        <begin position="1"/>
        <end position="64"/>
    </location>
</feature>
<dbReference type="GeneID" id="94836106"/>
<reference evidence="3" key="1">
    <citation type="submission" date="2016-10" db="EMBL/GenBank/DDBJ databases">
        <authorList>
            <person name="Benchimol M."/>
            <person name="Almeida L.G."/>
            <person name="Vasconcelos A.T."/>
            <person name="Perreira-Neves A."/>
            <person name="Rosa I.A."/>
            <person name="Tasca T."/>
            <person name="Bogo M.R."/>
            <person name="de Souza W."/>
        </authorList>
    </citation>
    <scope>NUCLEOTIDE SEQUENCE [LARGE SCALE GENOMIC DNA]</scope>
    <source>
        <strain evidence="3">K</strain>
    </source>
</reference>
<evidence type="ECO:0000313" key="4">
    <source>
        <dbReference type="Proteomes" id="UP000179807"/>
    </source>
</evidence>
<protein>
    <recommendedName>
        <fullName evidence="2">G patch domain-containing protein</fullName>
    </recommendedName>
</protein>
<name>A0A1J4KKF6_9EUKA</name>
<dbReference type="GO" id="GO:0003723">
    <property type="term" value="F:RNA binding"/>
    <property type="evidence" value="ECO:0007669"/>
    <property type="project" value="TreeGrafter"/>
</dbReference>
<dbReference type="InterPro" id="IPR011666">
    <property type="entry name" value="DUF1604"/>
</dbReference>
<evidence type="ECO:0000313" key="3">
    <source>
        <dbReference type="EMBL" id="OHT10316.1"/>
    </source>
</evidence>
<dbReference type="GO" id="GO:0006397">
    <property type="term" value="P:mRNA processing"/>
    <property type="evidence" value="ECO:0007669"/>
    <property type="project" value="InterPro"/>
</dbReference>
<gene>
    <name evidence="3" type="ORF">TRFO_20443</name>
</gene>
<evidence type="ECO:0000256" key="1">
    <source>
        <dbReference type="SAM" id="MobiDB-lite"/>
    </source>
</evidence>
<dbReference type="VEuPathDB" id="TrichDB:TRFO_20443"/>
<dbReference type="EMBL" id="MLAK01000615">
    <property type="protein sequence ID" value="OHT10316.1"/>
    <property type="molecule type" value="Genomic_DNA"/>
</dbReference>
<dbReference type="Proteomes" id="UP000179807">
    <property type="component" value="Unassembled WGS sequence"/>
</dbReference>
<dbReference type="OrthoDB" id="20507at2759"/>
<comment type="caution">
    <text evidence="3">The sequence shown here is derived from an EMBL/GenBank/DDBJ whole genome shotgun (WGS) entry which is preliminary data.</text>
</comment>
<dbReference type="AlphaFoldDB" id="A0A1J4KKF6"/>
<proteinExistence type="predicted"/>
<dbReference type="GO" id="GO:0005634">
    <property type="term" value="C:nucleus"/>
    <property type="evidence" value="ECO:0007669"/>
    <property type="project" value="TreeGrafter"/>
</dbReference>